<protein>
    <submittedName>
        <fullName evidence="1">Uncharacterized protein</fullName>
    </submittedName>
</protein>
<dbReference type="AlphaFoldDB" id="R6X2V7"/>
<comment type="caution">
    <text evidence="1">The sequence shown here is derived from an EMBL/GenBank/DDBJ whole genome shotgun (WGS) entry which is preliminary data.</text>
</comment>
<reference evidence="1" key="1">
    <citation type="submission" date="2012-11" db="EMBL/GenBank/DDBJ databases">
        <title>Dependencies among metagenomic species, viruses, plasmids and units of genetic variation.</title>
        <authorList>
            <person name="Nielsen H.B."/>
            <person name="Almeida M."/>
            <person name="Juncker A.S."/>
            <person name="Rasmussen S."/>
            <person name="Li J."/>
            <person name="Sunagawa S."/>
            <person name="Plichta D."/>
            <person name="Gautier L."/>
            <person name="Le Chatelier E."/>
            <person name="Peletier E."/>
            <person name="Bonde I."/>
            <person name="Nielsen T."/>
            <person name="Manichanh C."/>
            <person name="Arumugam M."/>
            <person name="Batto J."/>
            <person name="Santos M.B.Q.D."/>
            <person name="Blom N."/>
            <person name="Borruel N."/>
            <person name="Burgdorf K.S."/>
            <person name="Boumezbeur F."/>
            <person name="Casellas F."/>
            <person name="Dore J."/>
            <person name="Guarner F."/>
            <person name="Hansen T."/>
            <person name="Hildebrand F."/>
            <person name="Kaas R.S."/>
            <person name="Kennedy S."/>
            <person name="Kristiansen K."/>
            <person name="Kultima J.R."/>
            <person name="Leonard P."/>
            <person name="Levenez F."/>
            <person name="Lund O."/>
            <person name="Moumen B."/>
            <person name="Le Paslier D."/>
            <person name="Pons N."/>
            <person name="Pedersen O."/>
            <person name="Prifti E."/>
            <person name="Qin J."/>
            <person name="Raes J."/>
            <person name="Tap J."/>
            <person name="Tims S."/>
            <person name="Ussery D.W."/>
            <person name="Yamada T."/>
            <person name="MetaHit consortium"/>
            <person name="Renault P."/>
            <person name="Sicheritz-Ponten T."/>
            <person name="Bork P."/>
            <person name="Wang J."/>
            <person name="Brunak S."/>
            <person name="Ehrlich S.D."/>
        </authorList>
    </citation>
    <scope>NUCLEOTIDE SEQUENCE [LARGE SCALE GENOMIC DNA]</scope>
</reference>
<proteinExistence type="predicted"/>
<accession>R6X2V7</accession>
<dbReference type="Proteomes" id="UP000014937">
    <property type="component" value="Unassembled WGS sequence"/>
</dbReference>
<sequence length="161" mass="16688">MDVVDCATLICICTINARNTACYSTCTGDNGALVIAVADAAVVFAYKATDITAAAFYGITIAGNAADAAAVIFCCYSTNTVTNIITGEYGRSDVDVFNYRATAQLAKNTAFSLQADNCVTITIKRACKSCIASADSVIGALAICIHQAAGIDIIFQDKIIA</sequence>
<dbReference type="HOGENOM" id="CLU_1642150_0_0_9"/>
<organism evidence="1">
    <name type="scientific">Phascolarctobacterium succinatutens CAG:287</name>
    <dbReference type="NCBI Taxonomy" id="1263101"/>
    <lineage>
        <taxon>Bacteria</taxon>
        <taxon>Bacillati</taxon>
        <taxon>Bacillota</taxon>
        <taxon>Negativicutes</taxon>
        <taxon>Acidaminococcales</taxon>
        <taxon>Acidaminococcaceae</taxon>
        <taxon>Phascolarctobacterium</taxon>
    </lineage>
</organism>
<dbReference type="EMBL" id="CBGL010000038">
    <property type="protein sequence ID" value="CDD10541.1"/>
    <property type="molecule type" value="Genomic_DNA"/>
</dbReference>
<name>R6X2V7_9FIRM</name>
<gene>
    <name evidence="1" type="ORF">BN587_02052</name>
</gene>
<evidence type="ECO:0000313" key="1">
    <source>
        <dbReference type="EMBL" id="CDD10541.1"/>
    </source>
</evidence>